<evidence type="ECO:0000256" key="2">
    <source>
        <dbReference type="ARBA" id="ARBA00023015"/>
    </source>
</evidence>
<comment type="caution">
    <text evidence="7">The sequence shown here is derived from an EMBL/GenBank/DDBJ whole genome shotgun (WGS) entry which is preliminary data.</text>
</comment>
<feature type="DNA-binding region" description="H-T-H motif" evidence="5">
    <location>
        <begin position="38"/>
        <end position="57"/>
    </location>
</feature>
<accession>A0A9X3S188</accession>
<dbReference type="SUPFAM" id="SSF46689">
    <property type="entry name" value="Homeodomain-like"/>
    <property type="match status" value="1"/>
</dbReference>
<evidence type="ECO:0000259" key="6">
    <source>
        <dbReference type="PROSITE" id="PS50977"/>
    </source>
</evidence>
<dbReference type="Pfam" id="PF17932">
    <property type="entry name" value="TetR_C_24"/>
    <property type="match status" value="1"/>
</dbReference>
<keyword evidence="4" id="KW-0804">Transcription</keyword>
<dbReference type="InterPro" id="IPR036271">
    <property type="entry name" value="Tet_transcr_reg_TetR-rel_C_sf"/>
</dbReference>
<dbReference type="PANTHER" id="PTHR30055:SF175">
    <property type="entry name" value="HTH-TYPE TRANSCRIPTIONAL REPRESSOR KSTR2"/>
    <property type="match status" value="1"/>
</dbReference>
<dbReference type="Gene3D" id="1.10.357.10">
    <property type="entry name" value="Tetracycline Repressor, domain 2"/>
    <property type="match status" value="1"/>
</dbReference>
<name>A0A9X3S188_9ACTN</name>
<keyword evidence="8" id="KW-1185">Reference proteome</keyword>
<dbReference type="RefSeq" id="WP_270041341.1">
    <property type="nucleotide sequence ID" value="NZ_JAPDOD010000016.1"/>
</dbReference>
<dbReference type="PRINTS" id="PR00455">
    <property type="entry name" value="HTHTETR"/>
</dbReference>
<evidence type="ECO:0000256" key="4">
    <source>
        <dbReference type="ARBA" id="ARBA00023163"/>
    </source>
</evidence>
<dbReference type="Pfam" id="PF00440">
    <property type="entry name" value="TetR_N"/>
    <property type="match status" value="1"/>
</dbReference>
<evidence type="ECO:0000313" key="8">
    <source>
        <dbReference type="Proteomes" id="UP001149140"/>
    </source>
</evidence>
<keyword evidence="2" id="KW-0805">Transcription regulation</keyword>
<keyword evidence="3 5" id="KW-0238">DNA-binding</keyword>
<evidence type="ECO:0000256" key="3">
    <source>
        <dbReference type="ARBA" id="ARBA00023125"/>
    </source>
</evidence>
<evidence type="ECO:0000256" key="1">
    <source>
        <dbReference type="ARBA" id="ARBA00022491"/>
    </source>
</evidence>
<evidence type="ECO:0000313" key="7">
    <source>
        <dbReference type="EMBL" id="MDA0162104.1"/>
    </source>
</evidence>
<dbReference type="InterPro" id="IPR050109">
    <property type="entry name" value="HTH-type_TetR-like_transc_reg"/>
</dbReference>
<dbReference type="PROSITE" id="PS50977">
    <property type="entry name" value="HTH_TETR_2"/>
    <property type="match status" value="1"/>
</dbReference>
<dbReference type="GO" id="GO:0000976">
    <property type="term" value="F:transcription cis-regulatory region binding"/>
    <property type="evidence" value="ECO:0007669"/>
    <property type="project" value="TreeGrafter"/>
</dbReference>
<dbReference type="SUPFAM" id="SSF48498">
    <property type="entry name" value="Tetracyclin repressor-like, C-terminal domain"/>
    <property type="match status" value="1"/>
</dbReference>
<keyword evidence="1" id="KW-0678">Repressor</keyword>
<protein>
    <submittedName>
        <fullName evidence="7">TetR/AcrR family transcriptional regulator</fullName>
    </submittedName>
</protein>
<dbReference type="InterPro" id="IPR001647">
    <property type="entry name" value="HTH_TetR"/>
</dbReference>
<sequence>MSQPPTSPALRERYDRRQQAVVTTAAALFARRGFQATSMDELSEATGLRSGGLYHYIGSKQNLLLAIFGQLMDPLLARAAEIEAGEDDPQTQLRALVRAWLAHIETHLDHMAVFAQERHTIEHEPEWEQVRASRDAFEAILARRLAAVGLTDRLALFALLGMVNHTATWLKPGGRLTSEQIADGYCDMLLR</sequence>
<dbReference type="InterPro" id="IPR009057">
    <property type="entry name" value="Homeodomain-like_sf"/>
</dbReference>
<dbReference type="InterPro" id="IPR041490">
    <property type="entry name" value="KstR2_TetR_C"/>
</dbReference>
<gene>
    <name evidence="7" type="ORF">OM076_17660</name>
</gene>
<dbReference type="GO" id="GO:0003700">
    <property type="term" value="F:DNA-binding transcription factor activity"/>
    <property type="evidence" value="ECO:0007669"/>
    <property type="project" value="TreeGrafter"/>
</dbReference>
<dbReference type="Proteomes" id="UP001149140">
    <property type="component" value="Unassembled WGS sequence"/>
</dbReference>
<evidence type="ECO:0000256" key="5">
    <source>
        <dbReference type="PROSITE-ProRule" id="PRU00335"/>
    </source>
</evidence>
<dbReference type="PANTHER" id="PTHR30055">
    <property type="entry name" value="HTH-TYPE TRANSCRIPTIONAL REGULATOR RUTR"/>
    <property type="match status" value="1"/>
</dbReference>
<dbReference type="EMBL" id="JAPDOD010000016">
    <property type="protein sequence ID" value="MDA0162104.1"/>
    <property type="molecule type" value="Genomic_DNA"/>
</dbReference>
<reference evidence="7" key="1">
    <citation type="submission" date="2022-10" db="EMBL/GenBank/DDBJ databases">
        <title>The WGS of Solirubrobacter ginsenosidimutans DSM 21036.</title>
        <authorList>
            <person name="Jiang Z."/>
        </authorList>
    </citation>
    <scope>NUCLEOTIDE SEQUENCE</scope>
    <source>
        <strain evidence="7">DSM 21036</strain>
    </source>
</reference>
<feature type="domain" description="HTH tetR-type" evidence="6">
    <location>
        <begin position="15"/>
        <end position="75"/>
    </location>
</feature>
<dbReference type="Gene3D" id="1.10.10.60">
    <property type="entry name" value="Homeodomain-like"/>
    <property type="match status" value="1"/>
</dbReference>
<dbReference type="AlphaFoldDB" id="A0A9X3S188"/>
<proteinExistence type="predicted"/>
<organism evidence="7 8">
    <name type="scientific">Solirubrobacter ginsenosidimutans</name>
    <dbReference type="NCBI Taxonomy" id="490573"/>
    <lineage>
        <taxon>Bacteria</taxon>
        <taxon>Bacillati</taxon>
        <taxon>Actinomycetota</taxon>
        <taxon>Thermoleophilia</taxon>
        <taxon>Solirubrobacterales</taxon>
        <taxon>Solirubrobacteraceae</taxon>
        <taxon>Solirubrobacter</taxon>
    </lineage>
</organism>